<accession>A0ABT3ZU29</accession>
<dbReference type="Proteomes" id="UP001082899">
    <property type="component" value="Unassembled WGS sequence"/>
</dbReference>
<dbReference type="EMBL" id="JAPMXC010000010">
    <property type="protein sequence ID" value="MCY0389420.1"/>
    <property type="molecule type" value="Genomic_DNA"/>
</dbReference>
<evidence type="ECO:0000313" key="1">
    <source>
        <dbReference type="EMBL" id="MCY0389420.1"/>
    </source>
</evidence>
<evidence type="ECO:0000313" key="2">
    <source>
        <dbReference type="Proteomes" id="UP001082899"/>
    </source>
</evidence>
<reference evidence="1" key="1">
    <citation type="submission" date="2022-11" db="EMBL/GenBank/DDBJ databases">
        <title>Robbsia betulipollinis sp. nov., isolated from pollen of birch (Betula pendula).</title>
        <authorList>
            <person name="Shi H."/>
            <person name="Ambika Manirajan B."/>
            <person name="Ratering S."/>
            <person name="Geissler-Plaum R."/>
            <person name="Schnell S."/>
        </authorList>
    </citation>
    <scope>NUCLEOTIDE SEQUENCE</scope>
    <source>
        <strain evidence="1">Bb-Pol-6</strain>
    </source>
</reference>
<name>A0ABT3ZU29_9BURK</name>
<protein>
    <submittedName>
        <fullName evidence="1">DUF1839 family protein</fullName>
    </submittedName>
</protein>
<organism evidence="1 2">
    <name type="scientific">Robbsia betulipollinis</name>
    <dbReference type="NCBI Taxonomy" id="2981849"/>
    <lineage>
        <taxon>Bacteria</taxon>
        <taxon>Pseudomonadati</taxon>
        <taxon>Pseudomonadota</taxon>
        <taxon>Betaproteobacteria</taxon>
        <taxon>Burkholderiales</taxon>
        <taxon>Burkholderiaceae</taxon>
        <taxon>Robbsia</taxon>
    </lineage>
</organism>
<dbReference type="Pfam" id="PF08893">
    <property type="entry name" value="DUF1839"/>
    <property type="match status" value="1"/>
</dbReference>
<keyword evidence="2" id="KW-1185">Reference proteome</keyword>
<proteinExistence type="predicted"/>
<dbReference type="InterPro" id="IPR014989">
    <property type="entry name" value="DUF1839"/>
</dbReference>
<sequence>MHIPHVLHTGQRLWNRANSYASLWIELLHGWGFEPLAALACAIALDFDGDQFTVLSLPEEDLKVLYGVTTFRLAIYDRLEAHIATQTDAGNVVLADVDTFYLPDVPSLYGTLHGPTLVGIDRLDMRACAASYYRQGRRYELGGDDYGGIFRQPALVEGYHDALIRHVECAKRAFPPVSEEALAAVSVQLLRRHLSRVPQRSPIAAFRATLSSTLETLANSGETFRHSFAYGTLSQFGSHFELFTAYLQWLEHRHHPQPAGCIQASQRLVSESLVCQMRLLRATTRGKMDPCEDSLDRIETHYEELIACLRTS</sequence>
<dbReference type="RefSeq" id="WP_267849321.1">
    <property type="nucleotide sequence ID" value="NZ_JAPMXC010000010.1"/>
</dbReference>
<comment type="caution">
    <text evidence="1">The sequence shown here is derived from an EMBL/GenBank/DDBJ whole genome shotgun (WGS) entry which is preliminary data.</text>
</comment>
<gene>
    <name evidence="1" type="ORF">OVY01_19935</name>
</gene>